<accession>A0A9X0WDC7</accession>
<gene>
    <name evidence="1" type="ORF">CKO42_23500</name>
</gene>
<comment type="caution">
    <text evidence="1">The sequence shown here is derived from an EMBL/GenBank/DDBJ whole genome shotgun (WGS) entry which is preliminary data.</text>
</comment>
<reference evidence="1 2" key="1">
    <citation type="journal article" date="2020" name="Microorganisms">
        <title>Osmotic Adaptation and Compatible Solute Biosynthesis of Phototrophic Bacteria as Revealed from Genome Analyses.</title>
        <authorList>
            <person name="Imhoff J.F."/>
            <person name="Rahn T."/>
            <person name="Kunzel S."/>
            <person name="Keller A."/>
            <person name="Neulinger S.C."/>
        </authorList>
    </citation>
    <scope>NUCLEOTIDE SEQUENCE [LARGE SCALE GENOMIC DNA]</scope>
    <source>
        <strain evidence="1 2">DSM 25653</strain>
    </source>
</reference>
<dbReference type="EMBL" id="NRRY01000068">
    <property type="protein sequence ID" value="MBK1621326.1"/>
    <property type="molecule type" value="Genomic_DNA"/>
</dbReference>
<dbReference type="Proteomes" id="UP001138768">
    <property type="component" value="Unassembled WGS sequence"/>
</dbReference>
<protein>
    <submittedName>
        <fullName evidence="1">Uncharacterized protein</fullName>
    </submittedName>
</protein>
<dbReference type="AlphaFoldDB" id="A0A9X0WDC7"/>
<sequence>MSDAHQQFGAACLGILQSAPFGSLTKRELELSLLRAAIDAGVIPGQPVPLAASLQLSLTKASAYLTDLALRQPPLADAEAISALTELLRTCEAVTSDKHLSIPLHDAALRIWLERKLAAERLHPGESLRHDVLKLTPRGLLRLLDRAEGISTPAEALGELDNVLGEPAWLKDAKATWTTKTSWQDTLSTFGSAATIVQGLPALLGIAVCG</sequence>
<keyword evidence="2" id="KW-1185">Reference proteome</keyword>
<proteinExistence type="predicted"/>
<name>A0A9X0WDC7_9GAMM</name>
<evidence type="ECO:0000313" key="1">
    <source>
        <dbReference type="EMBL" id="MBK1621326.1"/>
    </source>
</evidence>
<evidence type="ECO:0000313" key="2">
    <source>
        <dbReference type="Proteomes" id="UP001138768"/>
    </source>
</evidence>
<organism evidence="1 2">
    <name type="scientific">Lamprobacter modestohalophilus</name>
    <dbReference type="NCBI Taxonomy" id="1064514"/>
    <lineage>
        <taxon>Bacteria</taxon>
        <taxon>Pseudomonadati</taxon>
        <taxon>Pseudomonadota</taxon>
        <taxon>Gammaproteobacteria</taxon>
        <taxon>Chromatiales</taxon>
        <taxon>Chromatiaceae</taxon>
        <taxon>Lamprobacter</taxon>
    </lineage>
</organism>